<dbReference type="Proteomes" id="UP001500751">
    <property type="component" value="Unassembled WGS sequence"/>
</dbReference>
<feature type="transmembrane region" description="Helical" evidence="1">
    <location>
        <begin position="47"/>
        <end position="68"/>
    </location>
</feature>
<evidence type="ECO:0000256" key="1">
    <source>
        <dbReference type="SAM" id="Phobius"/>
    </source>
</evidence>
<accession>A0ABP5FWI9</accession>
<keyword evidence="1" id="KW-1133">Transmembrane helix</keyword>
<keyword evidence="1" id="KW-0812">Transmembrane</keyword>
<keyword evidence="1" id="KW-0472">Membrane</keyword>
<dbReference type="RefSeq" id="WP_344667154.1">
    <property type="nucleotide sequence ID" value="NZ_BAAAQN010000022.1"/>
</dbReference>
<reference evidence="3" key="1">
    <citation type="journal article" date="2019" name="Int. J. Syst. Evol. Microbiol.">
        <title>The Global Catalogue of Microorganisms (GCM) 10K type strain sequencing project: providing services to taxonomists for standard genome sequencing and annotation.</title>
        <authorList>
            <consortium name="The Broad Institute Genomics Platform"/>
            <consortium name="The Broad Institute Genome Sequencing Center for Infectious Disease"/>
            <person name="Wu L."/>
            <person name="Ma J."/>
        </authorList>
    </citation>
    <scope>NUCLEOTIDE SEQUENCE [LARGE SCALE GENOMIC DNA]</scope>
    <source>
        <strain evidence="3">JCM 16014</strain>
    </source>
</reference>
<comment type="caution">
    <text evidence="2">The sequence shown here is derived from an EMBL/GenBank/DDBJ whole genome shotgun (WGS) entry which is preliminary data.</text>
</comment>
<evidence type="ECO:0000313" key="2">
    <source>
        <dbReference type="EMBL" id="GAA2035349.1"/>
    </source>
</evidence>
<evidence type="ECO:0008006" key="4">
    <source>
        <dbReference type="Google" id="ProtNLM"/>
    </source>
</evidence>
<organism evidence="2 3">
    <name type="scientific">Catenulispora yoronensis</name>
    <dbReference type="NCBI Taxonomy" id="450799"/>
    <lineage>
        <taxon>Bacteria</taxon>
        <taxon>Bacillati</taxon>
        <taxon>Actinomycetota</taxon>
        <taxon>Actinomycetes</taxon>
        <taxon>Catenulisporales</taxon>
        <taxon>Catenulisporaceae</taxon>
        <taxon>Catenulispora</taxon>
    </lineage>
</organism>
<sequence length="99" mass="10238">MGMVVLLIIAAAAVFTVAKGTLGAWFAKPGDPAQRVVIVSPAGPTLWQRTAGFIVGALFVAVPAVLLLKQTGQHHEPVTNYFAPTVTSTTLPNTAGGNR</sequence>
<protein>
    <recommendedName>
        <fullName evidence="4">RDD domain-containing protein</fullName>
    </recommendedName>
</protein>
<name>A0ABP5FWI9_9ACTN</name>
<gene>
    <name evidence="2" type="ORF">GCM10009839_40050</name>
</gene>
<evidence type="ECO:0000313" key="3">
    <source>
        <dbReference type="Proteomes" id="UP001500751"/>
    </source>
</evidence>
<proteinExistence type="predicted"/>
<keyword evidence="3" id="KW-1185">Reference proteome</keyword>
<dbReference type="EMBL" id="BAAAQN010000022">
    <property type="protein sequence ID" value="GAA2035349.1"/>
    <property type="molecule type" value="Genomic_DNA"/>
</dbReference>